<dbReference type="Proteomes" id="UP000679126">
    <property type="component" value="Unassembled WGS sequence"/>
</dbReference>
<gene>
    <name evidence="2" type="ORF">J7I43_04030</name>
</gene>
<dbReference type="EMBL" id="JAGHKP010000001">
    <property type="protein sequence ID" value="MBO9151363.1"/>
    <property type="molecule type" value="Genomic_DNA"/>
</dbReference>
<keyword evidence="1" id="KW-0732">Signal</keyword>
<feature type="chain" id="PRO_5047252309" evidence="1">
    <location>
        <begin position="24"/>
        <end position="146"/>
    </location>
</feature>
<reference evidence="3" key="1">
    <citation type="submission" date="2021-03" db="EMBL/GenBank/DDBJ databases">
        <title>Assistant Professor.</title>
        <authorList>
            <person name="Huq M.A."/>
        </authorList>
    </citation>
    <scope>NUCLEOTIDE SEQUENCE [LARGE SCALE GENOMIC DNA]</scope>
    <source>
        <strain evidence="3">MAH-28</strain>
    </source>
</reference>
<protein>
    <submittedName>
        <fullName evidence="2">Uncharacterized protein</fullName>
    </submittedName>
</protein>
<dbReference type="RefSeq" id="WP_209143506.1">
    <property type="nucleotide sequence ID" value="NZ_JAGHKP010000001.1"/>
</dbReference>
<evidence type="ECO:0000313" key="2">
    <source>
        <dbReference type="EMBL" id="MBO9151363.1"/>
    </source>
</evidence>
<sequence>MNRIHLFCIALAAALCSCGGPMALPAERKKLPGDESTTSIPLPNAADDSATMNLVNTYKPMAVPLLAQWAQQGGTGVTIDLRADATRPALRAEYRVERAQEFSIPVEFVWDAASAGRAAVFIRELESWSAVSVRSIGSASGNCFQP</sequence>
<organism evidence="2 3">
    <name type="scientific">Chitinophaga chungangae</name>
    <dbReference type="NCBI Taxonomy" id="2821488"/>
    <lineage>
        <taxon>Bacteria</taxon>
        <taxon>Pseudomonadati</taxon>
        <taxon>Bacteroidota</taxon>
        <taxon>Chitinophagia</taxon>
        <taxon>Chitinophagales</taxon>
        <taxon>Chitinophagaceae</taxon>
        <taxon>Chitinophaga</taxon>
    </lineage>
</organism>
<accession>A0ABS3Y9K3</accession>
<comment type="caution">
    <text evidence="2">The sequence shown here is derived from an EMBL/GenBank/DDBJ whole genome shotgun (WGS) entry which is preliminary data.</text>
</comment>
<evidence type="ECO:0000313" key="3">
    <source>
        <dbReference type="Proteomes" id="UP000679126"/>
    </source>
</evidence>
<name>A0ABS3Y9K3_9BACT</name>
<feature type="signal peptide" evidence="1">
    <location>
        <begin position="1"/>
        <end position="23"/>
    </location>
</feature>
<proteinExistence type="predicted"/>
<evidence type="ECO:0000256" key="1">
    <source>
        <dbReference type="SAM" id="SignalP"/>
    </source>
</evidence>
<keyword evidence="3" id="KW-1185">Reference proteome</keyword>
<dbReference type="PROSITE" id="PS51257">
    <property type="entry name" value="PROKAR_LIPOPROTEIN"/>
    <property type="match status" value="1"/>
</dbReference>